<sequence>MKRLLLMAGLGFILLSFKAVSGDPESIISALKQGNAEQLSQFFDNILDIKLPEKDEIKNVGKNQAGITLKNFFSENRVKGFELTSQREMGGTMYMTGKLQSSGKSYNITLMMKSKGDKTSIITVRIN</sequence>
<dbReference type="Proteomes" id="UP000290545">
    <property type="component" value="Unassembled WGS sequence"/>
</dbReference>
<evidence type="ECO:0000313" key="3">
    <source>
        <dbReference type="Proteomes" id="UP000290545"/>
    </source>
</evidence>
<keyword evidence="3" id="KW-1185">Reference proteome</keyword>
<evidence type="ECO:0000313" key="2">
    <source>
        <dbReference type="EMBL" id="RXK81889.1"/>
    </source>
</evidence>
<dbReference type="EMBL" id="SDHZ01000003">
    <property type="protein sequence ID" value="RXK81889.1"/>
    <property type="molecule type" value="Genomic_DNA"/>
</dbReference>
<name>A0A4Q1D3K4_9BACT</name>
<dbReference type="Gene3D" id="3.10.450.50">
    <property type="match status" value="1"/>
</dbReference>
<feature type="signal peptide" evidence="1">
    <location>
        <begin position="1"/>
        <end position="21"/>
    </location>
</feature>
<gene>
    <name evidence="2" type="ORF">ESB13_19080</name>
</gene>
<dbReference type="OrthoDB" id="1524766at2"/>
<dbReference type="Pfam" id="PF16022">
    <property type="entry name" value="DUF4783"/>
    <property type="match status" value="1"/>
</dbReference>
<comment type="caution">
    <text evidence="2">The sequence shown here is derived from an EMBL/GenBank/DDBJ whole genome shotgun (WGS) entry which is preliminary data.</text>
</comment>
<accession>A0A4Q1D3K4</accession>
<dbReference type="AlphaFoldDB" id="A0A4Q1D3K4"/>
<reference evidence="2 3" key="1">
    <citation type="submission" date="2019-01" db="EMBL/GenBank/DDBJ databases">
        <title>Filimonas sp. strain TTM-71.</title>
        <authorList>
            <person name="Chen W.-M."/>
        </authorList>
    </citation>
    <scope>NUCLEOTIDE SEQUENCE [LARGE SCALE GENOMIC DNA]</scope>
    <source>
        <strain evidence="2 3">TTM-71</strain>
    </source>
</reference>
<organism evidence="2 3">
    <name type="scientific">Filimonas effusa</name>
    <dbReference type="NCBI Taxonomy" id="2508721"/>
    <lineage>
        <taxon>Bacteria</taxon>
        <taxon>Pseudomonadati</taxon>
        <taxon>Bacteroidota</taxon>
        <taxon>Chitinophagia</taxon>
        <taxon>Chitinophagales</taxon>
        <taxon>Chitinophagaceae</taxon>
        <taxon>Filimonas</taxon>
    </lineage>
</organism>
<evidence type="ECO:0000256" key="1">
    <source>
        <dbReference type="SAM" id="SignalP"/>
    </source>
</evidence>
<dbReference type="InterPro" id="IPR031977">
    <property type="entry name" value="DUF4783"/>
</dbReference>
<protein>
    <submittedName>
        <fullName evidence="2">DUF4783 domain-containing protein</fullName>
    </submittedName>
</protein>
<dbReference type="RefSeq" id="WP_129005286.1">
    <property type="nucleotide sequence ID" value="NZ_SDHZ01000003.1"/>
</dbReference>
<feature type="chain" id="PRO_5020324294" evidence="1">
    <location>
        <begin position="22"/>
        <end position="127"/>
    </location>
</feature>
<keyword evidence="1" id="KW-0732">Signal</keyword>
<proteinExistence type="predicted"/>